<feature type="region of interest" description="Disordered" evidence="1">
    <location>
        <begin position="1"/>
        <end position="46"/>
    </location>
</feature>
<evidence type="ECO:0000313" key="3">
    <source>
        <dbReference type="Proteomes" id="UP000298652"/>
    </source>
</evidence>
<name>A0A4U6VW21_SETVI</name>
<dbReference type="Gramene" id="TKW33622">
    <property type="protein sequence ID" value="TKW33622"/>
    <property type="gene ID" value="SEVIR_2G251100v2"/>
</dbReference>
<organism evidence="2 3">
    <name type="scientific">Setaria viridis</name>
    <name type="common">Green bristlegrass</name>
    <name type="synonym">Setaria italica subsp. viridis</name>
    <dbReference type="NCBI Taxonomy" id="4556"/>
    <lineage>
        <taxon>Eukaryota</taxon>
        <taxon>Viridiplantae</taxon>
        <taxon>Streptophyta</taxon>
        <taxon>Embryophyta</taxon>
        <taxon>Tracheophyta</taxon>
        <taxon>Spermatophyta</taxon>
        <taxon>Magnoliopsida</taxon>
        <taxon>Liliopsida</taxon>
        <taxon>Poales</taxon>
        <taxon>Poaceae</taxon>
        <taxon>PACMAD clade</taxon>
        <taxon>Panicoideae</taxon>
        <taxon>Panicodae</taxon>
        <taxon>Paniceae</taxon>
        <taxon>Cenchrinae</taxon>
        <taxon>Setaria</taxon>
    </lineage>
</organism>
<keyword evidence="3" id="KW-1185">Reference proteome</keyword>
<evidence type="ECO:0000313" key="2">
    <source>
        <dbReference type="EMBL" id="TKW33622.1"/>
    </source>
</evidence>
<proteinExistence type="predicted"/>
<feature type="compositionally biased region" description="Acidic residues" evidence="1">
    <location>
        <begin position="111"/>
        <end position="123"/>
    </location>
</feature>
<dbReference type="OMA" id="EKVIAHK"/>
<sequence length="132" mass="14955">MGSPRRNRSKEEASVSEAGDFDRGGKQLASASEPRRGKKKKVVKKKLPEAHIDDMEERLYTIKDIPEDDLAKYYSQEFRDIYGAEKVIAHKIAAYQRALLAQYDALGFAEDETEVSDEEELTDDKDKVEAAN</sequence>
<feature type="region of interest" description="Disordered" evidence="1">
    <location>
        <begin position="111"/>
        <end position="132"/>
    </location>
</feature>
<accession>A0A4U6VW21</accession>
<feature type="compositionally biased region" description="Basic residues" evidence="1">
    <location>
        <begin position="36"/>
        <end position="45"/>
    </location>
</feature>
<evidence type="ECO:0000256" key="1">
    <source>
        <dbReference type="SAM" id="MobiDB-lite"/>
    </source>
</evidence>
<dbReference type="EMBL" id="CM016553">
    <property type="protein sequence ID" value="TKW33622.1"/>
    <property type="molecule type" value="Genomic_DNA"/>
</dbReference>
<gene>
    <name evidence="2" type="ORF">SEVIR_2G251100v2</name>
</gene>
<dbReference type="Proteomes" id="UP000298652">
    <property type="component" value="Chromosome 2"/>
</dbReference>
<protein>
    <submittedName>
        <fullName evidence="2">Uncharacterized protein</fullName>
    </submittedName>
</protein>
<reference evidence="2" key="1">
    <citation type="submission" date="2019-03" db="EMBL/GenBank/DDBJ databases">
        <title>WGS assembly of Setaria viridis.</title>
        <authorList>
            <person name="Huang P."/>
            <person name="Jenkins J."/>
            <person name="Grimwood J."/>
            <person name="Barry K."/>
            <person name="Healey A."/>
            <person name="Mamidi S."/>
            <person name="Sreedasyam A."/>
            <person name="Shu S."/>
            <person name="Feldman M."/>
            <person name="Wu J."/>
            <person name="Yu Y."/>
            <person name="Chen C."/>
            <person name="Johnson J."/>
            <person name="Rokhsar D."/>
            <person name="Baxter I."/>
            <person name="Schmutz J."/>
            <person name="Brutnell T."/>
            <person name="Kellogg E."/>
        </authorList>
    </citation>
    <scope>NUCLEOTIDE SEQUENCE [LARGE SCALE GENOMIC DNA]</scope>
</reference>
<dbReference type="AlphaFoldDB" id="A0A4U6VW21"/>